<dbReference type="AlphaFoldDB" id="A0A917WX36"/>
<evidence type="ECO:0000313" key="2">
    <source>
        <dbReference type="Proteomes" id="UP000608890"/>
    </source>
</evidence>
<protein>
    <submittedName>
        <fullName evidence="1">Uncharacterized protein</fullName>
    </submittedName>
</protein>
<organism evidence="1 2">
    <name type="scientific">Micromonospora sonchi</name>
    <dbReference type="NCBI Taxonomy" id="1763543"/>
    <lineage>
        <taxon>Bacteria</taxon>
        <taxon>Bacillati</taxon>
        <taxon>Actinomycetota</taxon>
        <taxon>Actinomycetes</taxon>
        <taxon>Micromonosporales</taxon>
        <taxon>Micromonosporaceae</taxon>
        <taxon>Micromonospora</taxon>
    </lineage>
</organism>
<evidence type="ECO:0000313" key="1">
    <source>
        <dbReference type="EMBL" id="GGM37954.1"/>
    </source>
</evidence>
<proteinExistence type="predicted"/>
<name>A0A917WX36_9ACTN</name>
<reference evidence="1" key="2">
    <citation type="submission" date="2020-09" db="EMBL/GenBank/DDBJ databases">
        <authorList>
            <person name="Sun Q."/>
            <person name="Zhou Y."/>
        </authorList>
    </citation>
    <scope>NUCLEOTIDE SEQUENCE</scope>
    <source>
        <strain evidence="1">CGMCC 4.7312</strain>
    </source>
</reference>
<accession>A0A917WX36</accession>
<keyword evidence="2" id="KW-1185">Reference proteome</keyword>
<reference evidence="1" key="1">
    <citation type="journal article" date="2014" name="Int. J. Syst. Evol. Microbiol.">
        <title>Complete genome sequence of Corynebacterium casei LMG S-19264T (=DSM 44701T), isolated from a smear-ripened cheese.</title>
        <authorList>
            <consortium name="US DOE Joint Genome Institute (JGI-PGF)"/>
            <person name="Walter F."/>
            <person name="Albersmeier A."/>
            <person name="Kalinowski J."/>
            <person name="Ruckert C."/>
        </authorList>
    </citation>
    <scope>NUCLEOTIDE SEQUENCE</scope>
    <source>
        <strain evidence="1">CGMCC 4.7312</strain>
    </source>
</reference>
<dbReference type="EMBL" id="BMNB01000009">
    <property type="protein sequence ID" value="GGM37954.1"/>
    <property type="molecule type" value="Genomic_DNA"/>
</dbReference>
<sequence>MAVSIAARHERIARLRPDALHQAQIKWYAEQKRELQAFFDRQGRDETVSLEWPLETRRRG</sequence>
<dbReference type="Proteomes" id="UP000608890">
    <property type="component" value="Unassembled WGS sequence"/>
</dbReference>
<comment type="caution">
    <text evidence="1">The sequence shown here is derived from an EMBL/GenBank/DDBJ whole genome shotgun (WGS) entry which is preliminary data.</text>
</comment>
<gene>
    <name evidence="1" type="ORF">GCM10011608_23200</name>
</gene>